<evidence type="ECO:0000313" key="3">
    <source>
        <dbReference type="Proteomes" id="UP000281391"/>
    </source>
</evidence>
<reference evidence="2 3" key="1">
    <citation type="submission" date="2018-12" db="EMBL/GenBank/DDBJ databases">
        <authorList>
            <consortium name="Pathogen Informatics"/>
        </authorList>
    </citation>
    <scope>NUCLEOTIDE SEQUENCE [LARGE SCALE GENOMIC DNA]</scope>
    <source>
        <strain evidence="2 3">NCTC11214</strain>
    </source>
</reference>
<dbReference type="Pfam" id="PF08751">
    <property type="entry name" value="TrwC"/>
    <property type="match status" value="1"/>
</dbReference>
<dbReference type="EMBL" id="LR134117">
    <property type="protein sequence ID" value="VDZ51111.1"/>
    <property type="molecule type" value="Genomic_DNA"/>
</dbReference>
<proteinExistence type="predicted"/>
<evidence type="ECO:0000259" key="1">
    <source>
        <dbReference type="Pfam" id="PF08751"/>
    </source>
</evidence>
<protein>
    <submittedName>
        <fullName evidence="2">Multifunctional conjugation protein TraI</fullName>
    </submittedName>
</protein>
<dbReference type="RefSeq" id="WP_004966177.1">
    <property type="nucleotide sequence ID" value="NZ_LR134117.1"/>
</dbReference>
<name>A0A447KK76_SEROD</name>
<dbReference type="KEGG" id="sof:NCTC11214_00039"/>
<sequence length="226" mass="25499">MEFRTITRAAEAAAHYFDDSKDGLLNLLGVRRRVWINRRIDWLGLHLGESADEKRLINILEGEFTAEDVGAGEDIKQGKYILGYELTFTAPKGVSILALLGKDFRLFDAHNEAVDRVLDEMAKLMALLVKPPVDHSIQRKFSIIGAVINHDTSPELDPDLHTHIVIPNIGMLDNEPVFLSTERLDFINDVRPLLPVLSEMYFTVLKNSVELMGYRTKDITEDKGGQ</sequence>
<dbReference type="Proteomes" id="UP000281391">
    <property type="component" value="Chromosome"/>
</dbReference>
<dbReference type="AlphaFoldDB" id="A0A447KK76"/>
<evidence type="ECO:0000313" key="2">
    <source>
        <dbReference type="EMBL" id="VDZ51111.1"/>
    </source>
</evidence>
<gene>
    <name evidence="2" type="primary">traI_2</name>
    <name evidence="2" type="ORF">NCTC11214_00039</name>
</gene>
<organism evidence="2 3">
    <name type="scientific">Serratia odorifera</name>
    <dbReference type="NCBI Taxonomy" id="618"/>
    <lineage>
        <taxon>Bacteria</taxon>
        <taxon>Pseudomonadati</taxon>
        <taxon>Pseudomonadota</taxon>
        <taxon>Gammaproteobacteria</taxon>
        <taxon>Enterobacterales</taxon>
        <taxon>Yersiniaceae</taxon>
        <taxon>Serratia</taxon>
    </lineage>
</organism>
<dbReference type="NCBIfam" id="NF041492">
    <property type="entry name" value="MobF"/>
    <property type="match status" value="1"/>
</dbReference>
<accession>A0A447KK76</accession>
<feature type="domain" description="TrwC relaxase" evidence="1">
    <location>
        <begin position="28"/>
        <end position="219"/>
    </location>
</feature>
<dbReference type="InterPro" id="IPR014862">
    <property type="entry name" value="TrwC"/>
</dbReference>
<dbReference type="SUPFAM" id="SSF55464">
    <property type="entry name" value="Origin of replication-binding domain, RBD-like"/>
    <property type="match status" value="1"/>
</dbReference>